<feature type="compositionally biased region" description="Basic and acidic residues" evidence="1">
    <location>
        <begin position="120"/>
        <end position="133"/>
    </location>
</feature>
<sequence length="175" mass="19746">MHCHFLLSPICFFTYNLLRKLNLAMMDLQSLDVEPITANILPFWPQTSRIKTSTTGSWFCNPSLESELKDAVGFLKSLGNYEKSGVPKGAATDSGDAFISIYDHCNEVDKDPRHALQENDEACNEKDRGDSRNHSTYRTTTKSARNTQSSPKKKKRDEMPSPVTARNTDNRRDGN</sequence>
<reference evidence="2 3" key="1">
    <citation type="submission" date="2021-05" db="EMBL/GenBank/DDBJ databases">
        <title>Genome Assembly of Synthetic Allotetraploid Brassica napus Reveals Homoeologous Exchanges between Subgenomes.</title>
        <authorList>
            <person name="Davis J.T."/>
        </authorList>
    </citation>
    <scope>NUCLEOTIDE SEQUENCE [LARGE SCALE GENOMIC DNA]</scope>
    <source>
        <strain evidence="3">cv. Da-Ae</strain>
        <tissue evidence="2">Seedling</tissue>
    </source>
</reference>
<protein>
    <submittedName>
        <fullName evidence="2">Uncharacterized protein</fullName>
    </submittedName>
</protein>
<evidence type="ECO:0000313" key="2">
    <source>
        <dbReference type="EMBL" id="KAH0898258.1"/>
    </source>
</evidence>
<name>A0ABQ8B0L5_BRANA</name>
<accession>A0ABQ8B0L5</accession>
<evidence type="ECO:0000313" key="3">
    <source>
        <dbReference type="Proteomes" id="UP000824890"/>
    </source>
</evidence>
<dbReference type="Proteomes" id="UP000824890">
    <property type="component" value="Unassembled WGS sequence"/>
</dbReference>
<organism evidence="2 3">
    <name type="scientific">Brassica napus</name>
    <name type="common">Rape</name>
    <dbReference type="NCBI Taxonomy" id="3708"/>
    <lineage>
        <taxon>Eukaryota</taxon>
        <taxon>Viridiplantae</taxon>
        <taxon>Streptophyta</taxon>
        <taxon>Embryophyta</taxon>
        <taxon>Tracheophyta</taxon>
        <taxon>Spermatophyta</taxon>
        <taxon>Magnoliopsida</taxon>
        <taxon>eudicotyledons</taxon>
        <taxon>Gunneridae</taxon>
        <taxon>Pentapetalae</taxon>
        <taxon>rosids</taxon>
        <taxon>malvids</taxon>
        <taxon>Brassicales</taxon>
        <taxon>Brassicaceae</taxon>
        <taxon>Brassiceae</taxon>
        <taxon>Brassica</taxon>
    </lineage>
</organism>
<feature type="compositionally biased region" description="Polar residues" evidence="1">
    <location>
        <begin position="134"/>
        <end position="150"/>
    </location>
</feature>
<feature type="region of interest" description="Disordered" evidence="1">
    <location>
        <begin position="120"/>
        <end position="175"/>
    </location>
</feature>
<proteinExistence type="predicted"/>
<gene>
    <name evidence="2" type="ORF">HID58_047826</name>
</gene>
<comment type="caution">
    <text evidence="2">The sequence shown here is derived from an EMBL/GenBank/DDBJ whole genome shotgun (WGS) entry which is preliminary data.</text>
</comment>
<dbReference type="EMBL" id="JAGKQM010000012">
    <property type="protein sequence ID" value="KAH0898258.1"/>
    <property type="molecule type" value="Genomic_DNA"/>
</dbReference>
<keyword evidence="3" id="KW-1185">Reference proteome</keyword>
<evidence type="ECO:0000256" key="1">
    <source>
        <dbReference type="SAM" id="MobiDB-lite"/>
    </source>
</evidence>